<dbReference type="Gene3D" id="3.90.25.40">
    <property type="match status" value="1"/>
</dbReference>
<comment type="caution">
    <text evidence="3">The sequence shown here is derived from an EMBL/GenBank/DDBJ whole genome shotgun (WGS) entry which is preliminary data.</text>
</comment>
<dbReference type="InterPro" id="IPR051203">
    <property type="entry name" value="Polysaccharide_Synthase-Rel"/>
</dbReference>
<name>A0A166ZJA2_9GAMM</name>
<dbReference type="PATRIC" id="fig|1365253.3.peg.4040"/>
<evidence type="ECO:0000313" key="3">
    <source>
        <dbReference type="EMBL" id="KZN44370.1"/>
    </source>
</evidence>
<evidence type="ECO:0000259" key="2">
    <source>
        <dbReference type="Pfam" id="PF02719"/>
    </source>
</evidence>
<dbReference type="InterPro" id="IPR003869">
    <property type="entry name" value="Polysac_CapD-like"/>
</dbReference>
<dbReference type="Proteomes" id="UP000076587">
    <property type="component" value="Unassembled WGS sequence"/>
</dbReference>
<proteinExistence type="inferred from homology"/>
<gene>
    <name evidence="3" type="ORF">N482_16515</name>
</gene>
<dbReference type="AlphaFoldDB" id="A0A166ZJA2"/>
<accession>A0A166ZJA2</accession>
<dbReference type="RefSeq" id="WP_063378436.1">
    <property type="nucleotide sequence ID" value="NZ_AUXT01000192.1"/>
</dbReference>
<dbReference type="Gene3D" id="3.40.50.720">
    <property type="entry name" value="NAD(P)-binding Rossmann-like Domain"/>
    <property type="match status" value="2"/>
</dbReference>
<comment type="similarity">
    <text evidence="1">Belongs to the polysaccharide synthase family.</text>
</comment>
<dbReference type="OrthoDB" id="9803111at2"/>
<dbReference type="PANTHER" id="PTHR43318:SF1">
    <property type="entry name" value="POLYSACCHARIDE BIOSYNTHESIS PROTEIN EPSC-RELATED"/>
    <property type="match status" value="1"/>
</dbReference>
<evidence type="ECO:0000256" key="1">
    <source>
        <dbReference type="ARBA" id="ARBA00007430"/>
    </source>
</evidence>
<evidence type="ECO:0000313" key="4">
    <source>
        <dbReference type="Proteomes" id="UP000076587"/>
    </source>
</evidence>
<dbReference type="CDD" id="cd05237">
    <property type="entry name" value="UDP_invert_4-6DH_SDR_e"/>
    <property type="match status" value="1"/>
</dbReference>
<dbReference type="InterPro" id="IPR036291">
    <property type="entry name" value="NAD(P)-bd_dom_sf"/>
</dbReference>
<dbReference type="EMBL" id="AUXT01000192">
    <property type="protein sequence ID" value="KZN44370.1"/>
    <property type="molecule type" value="Genomic_DNA"/>
</dbReference>
<feature type="domain" description="Polysaccharide biosynthesis protein CapD-like" evidence="2">
    <location>
        <begin position="36"/>
        <end position="338"/>
    </location>
</feature>
<dbReference type="Pfam" id="PF02719">
    <property type="entry name" value="Polysacc_synt_2"/>
    <property type="match status" value="1"/>
</dbReference>
<sequence>MKNILSLIGREKELFTQDITKHEAELQRIVSESRFLVLGGAGSIGQAVTKEIFKRNPAKLHVVDISENNMVELVRDIRSSFGYIDGDFQTFALDIGSTEYDAFIKADGQYDYVLNLSALKHVRSEKDPFTLMRMIDVNVFNTDKTIQQSIDAGVKKYFCVSTDKAANPVNMMGASKRIMEMFLMRRSKEIDISTARFANVAFSDGSLLHGFNQRIEKQQPIVAPSDIKRYFVVPQESGELCLMSCIFGDNRDIFFPKLSESLHLITFADIAVKYLEQRGYEPHLCDNEQEARELAKTLPAQGKWPCLFTKSDTTGEKDFEEFFTDKEELNMTRFENLGIIKNEPEYDQELLSLFETQIANMKTEQAWSKEQIVELFFTMIPDFGHKETGKYLDSKM</sequence>
<protein>
    <submittedName>
        <fullName evidence="3">UDP-N-acetylglucosamine 4,6-dehydratase</fullName>
    </submittedName>
</protein>
<reference evidence="3 4" key="1">
    <citation type="submission" date="2013-07" db="EMBL/GenBank/DDBJ databases">
        <title>Comparative Genomic and Metabolomic Analysis of Twelve Strains of Pseudoalteromonas luteoviolacea.</title>
        <authorList>
            <person name="Vynne N.G."/>
            <person name="Mansson M."/>
            <person name="Gram L."/>
        </authorList>
    </citation>
    <scope>NUCLEOTIDE SEQUENCE [LARGE SCALE GENOMIC DNA]</scope>
    <source>
        <strain evidence="3 4">NCIMB 1942</strain>
    </source>
</reference>
<dbReference type="PANTHER" id="PTHR43318">
    <property type="entry name" value="UDP-N-ACETYLGLUCOSAMINE 4,6-DEHYDRATASE"/>
    <property type="match status" value="1"/>
</dbReference>
<organism evidence="3 4">
    <name type="scientific">Pseudoalteromonas luteoviolacea NCIMB 1942</name>
    <dbReference type="NCBI Taxonomy" id="1365253"/>
    <lineage>
        <taxon>Bacteria</taxon>
        <taxon>Pseudomonadati</taxon>
        <taxon>Pseudomonadota</taxon>
        <taxon>Gammaproteobacteria</taxon>
        <taxon>Alteromonadales</taxon>
        <taxon>Pseudoalteromonadaceae</taxon>
        <taxon>Pseudoalteromonas</taxon>
    </lineage>
</organism>
<dbReference type="SUPFAM" id="SSF51735">
    <property type="entry name" value="NAD(P)-binding Rossmann-fold domains"/>
    <property type="match status" value="1"/>
</dbReference>